<reference evidence="1" key="1">
    <citation type="journal article" date="2015" name="Nature">
        <title>Complex archaea that bridge the gap between prokaryotes and eukaryotes.</title>
        <authorList>
            <person name="Spang A."/>
            <person name="Saw J.H."/>
            <person name="Jorgensen S.L."/>
            <person name="Zaremba-Niedzwiedzka K."/>
            <person name="Martijn J."/>
            <person name="Lind A.E."/>
            <person name="van Eijk R."/>
            <person name="Schleper C."/>
            <person name="Guy L."/>
            <person name="Ettema T.J."/>
        </authorList>
    </citation>
    <scope>NUCLEOTIDE SEQUENCE</scope>
</reference>
<name>A0A0F9VBN2_9ZZZZ</name>
<sequence length="60" mass="7297">MASNVEDNQKDEIPREENSRYCWDEFRDWCEDAGVDLEYQEDWEVWWDCWKSAIDAMNSG</sequence>
<comment type="caution">
    <text evidence="1">The sequence shown here is derived from an EMBL/GenBank/DDBJ whole genome shotgun (WGS) entry which is preliminary data.</text>
</comment>
<accession>A0A0F9VBN2</accession>
<gene>
    <name evidence="1" type="ORF">LCGC14_0425580</name>
</gene>
<evidence type="ECO:0000313" key="1">
    <source>
        <dbReference type="EMBL" id="KKN70956.1"/>
    </source>
</evidence>
<organism evidence="1">
    <name type="scientific">marine sediment metagenome</name>
    <dbReference type="NCBI Taxonomy" id="412755"/>
    <lineage>
        <taxon>unclassified sequences</taxon>
        <taxon>metagenomes</taxon>
        <taxon>ecological metagenomes</taxon>
    </lineage>
</organism>
<proteinExistence type="predicted"/>
<dbReference type="EMBL" id="LAZR01000393">
    <property type="protein sequence ID" value="KKN70956.1"/>
    <property type="molecule type" value="Genomic_DNA"/>
</dbReference>
<protein>
    <submittedName>
        <fullName evidence="1">Uncharacterized protein</fullName>
    </submittedName>
</protein>
<dbReference type="AlphaFoldDB" id="A0A0F9VBN2"/>